<dbReference type="GO" id="GO:0006740">
    <property type="term" value="P:NADPH regeneration"/>
    <property type="evidence" value="ECO:0007669"/>
    <property type="project" value="TreeGrafter"/>
</dbReference>
<keyword evidence="2 5" id="KW-0560">Oxidoreductase</keyword>
<dbReference type="Gene3D" id="3.40.50.720">
    <property type="entry name" value="NAD(P)-binding Rossmann-like Domain"/>
    <property type="match status" value="1"/>
</dbReference>
<dbReference type="PANTHER" id="PTHR42840:SF3">
    <property type="entry name" value="BINDING ROSSMANN FOLD OXIDOREDUCTASE, PUTATIVE (AFU_ORTHOLOGUE AFUA_2G10240)-RELATED"/>
    <property type="match status" value="1"/>
</dbReference>
<dbReference type="EMBL" id="JACHKY010000005">
    <property type="protein sequence ID" value="MBB4799299.1"/>
    <property type="molecule type" value="Genomic_DNA"/>
</dbReference>
<keyword evidence="6" id="KW-1185">Reference proteome</keyword>
<sequence>MEQTFQNVIDVALIGAGRMGSIHGPNAARHPGLKLKYVVDRHGENASRLADAFDAEVAALEQVLADPSIGGVLVCSSTDQHLDHVLAAVAAGKAVFCEKPLDLDLEKVRAAGPALRDARLMLAFNRRFDPHFVALKARVDAGAVGRLESLHLTNHDPAAPPPGFIPTSGGLFKDFTIHDLDLARWLLDEPIVEVFATASCLVDPEIGRQGDVDTARTLLKTASGRLCVISNTRRSGYGYDQRIEAFGSGGMVAAGNLAGDTVHVATEAGLTGTPILPGFLQRYAGAYRAEMDHFAEVVHGRCEPAVGYEAGLQALALAEACDLSVRTGRPVRF</sequence>
<evidence type="ECO:0000259" key="3">
    <source>
        <dbReference type="Pfam" id="PF01408"/>
    </source>
</evidence>
<dbReference type="GO" id="GO:0050112">
    <property type="term" value="F:inositol 2-dehydrogenase (NAD+) activity"/>
    <property type="evidence" value="ECO:0007669"/>
    <property type="project" value="UniProtKB-EC"/>
</dbReference>
<proteinExistence type="inferred from homology"/>
<gene>
    <name evidence="5" type="ORF">HNP32_003055</name>
</gene>
<evidence type="ECO:0000313" key="5">
    <source>
        <dbReference type="EMBL" id="MBB4799299.1"/>
    </source>
</evidence>
<dbReference type="InterPro" id="IPR036291">
    <property type="entry name" value="NAD(P)-bd_dom_sf"/>
</dbReference>
<comment type="similarity">
    <text evidence="1">Belongs to the Gfo/Idh/MocA family.</text>
</comment>
<dbReference type="InterPro" id="IPR030827">
    <property type="entry name" value="Myo_inos_IolG"/>
</dbReference>
<accession>A0A7W7IRN8</accession>
<dbReference type="EC" id="1.1.1.18" evidence="5"/>
<evidence type="ECO:0000256" key="1">
    <source>
        <dbReference type="ARBA" id="ARBA00010928"/>
    </source>
</evidence>
<dbReference type="GO" id="GO:0000166">
    <property type="term" value="F:nucleotide binding"/>
    <property type="evidence" value="ECO:0007669"/>
    <property type="project" value="InterPro"/>
</dbReference>
<name>A0A7W7IRN8_9CAUL</name>
<dbReference type="RefSeq" id="WP_221415940.1">
    <property type="nucleotide sequence ID" value="NZ_JACHKY010000005.1"/>
</dbReference>
<feature type="domain" description="GFO/IDH/MocA-like oxidoreductase" evidence="4">
    <location>
        <begin position="132"/>
        <end position="252"/>
    </location>
</feature>
<organism evidence="5 6">
    <name type="scientific">Brevundimonas bullata</name>
    <dbReference type="NCBI Taxonomy" id="13160"/>
    <lineage>
        <taxon>Bacteria</taxon>
        <taxon>Pseudomonadati</taxon>
        <taxon>Pseudomonadota</taxon>
        <taxon>Alphaproteobacteria</taxon>
        <taxon>Caulobacterales</taxon>
        <taxon>Caulobacteraceae</taxon>
        <taxon>Brevundimonas</taxon>
    </lineage>
</organism>
<evidence type="ECO:0000256" key="2">
    <source>
        <dbReference type="ARBA" id="ARBA00023002"/>
    </source>
</evidence>
<protein>
    <submittedName>
        <fullName evidence="5">Myo-inositol 2-dehydrogenase/D-chiro-inositol 1-dehydrogenase</fullName>
        <ecNumber evidence="5">1.1.1.18</ecNumber>
        <ecNumber evidence="5">1.1.1.369</ecNumber>
    </submittedName>
</protein>
<dbReference type="SUPFAM" id="SSF51735">
    <property type="entry name" value="NAD(P)-binding Rossmann-fold domains"/>
    <property type="match status" value="1"/>
</dbReference>
<evidence type="ECO:0000259" key="4">
    <source>
        <dbReference type="Pfam" id="PF22725"/>
    </source>
</evidence>
<dbReference type="Pfam" id="PF22725">
    <property type="entry name" value="GFO_IDH_MocA_C3"/>
    <property type="match status" value="1"/>
</dbReference>
<dbReference type="AlphaFoldDB" id="A0A7W7IRN8"/>
<dbReference type="Pfam" id="PF01408">
    <property type="entry name" value="GFO_IDH_MocA"/>
    <property type="match status" value="1"/>
</dbReference>
<dbReference type="SUPFAM" id="SSF55347">
    <property type="entry name" value="Glyceraldehyde-3-phosphate dehydrogenase-like, C-terminal domain"/>
    <property type="match status" value="1"/>
</dbReference>
<dbReference type="PANTHER" id="PTHR42840">
    <property type="entry name" value="NAD(P)-BINDING ROSSMANN-FOLD SUPERFAMILY PROTEIN-RELATED"/>
    <property type="match status" value="1"/>
</dbReference>
<dbReference type="GO" id="GO:0005737">
    <property type="term" value="C:cytoplasm"/>
    <property type="evidence" value="ECO:0007669"/>
    <property type="project" value="TreeGrafter"/>
</dbReference>
<dbReference type="Proteomes" id="UP000539957">
    <property type="component" value="Unassembled WGS sequence"/>
</dbReference>
<dbReference type="NCBIfam" id="TIGR04380">
    <property type="entry name" value="myo_inos_iolG"/>
    <property type="match status" value="1"/>
</dbReference>
<dbReference type="Gene3D" id="3.30.360.10">
    <property type="entry name" value="Dihydrodipicolinate Reductase, domain 2"/>
    <property type="match status" value="1"/>
</dbReference>
<dbReference type="EC" id="1.1.1.369" evidence="5"/>
<comment type="caution">
    <text evidence="5">The sequence shown here is derived from an EMBL/GenBank/DDBJ whole genome shotgun (WGS) entry which is preliminary data.</text>
</comment>
<dbReference type="InterPro" id="IPR000683">
    <property type="entry name" value="Gfo/Idh/MocA-like_OxRdtase_N"/>
</dbReference>
<evidence type="ECO:0000313" key="6">
    <source>
        <dbReference type="Proteomes" id="UP000539957"/>
    </source>
</evidence>
<reference evidence="5 6" key="1">
    <citation type="submission" date="2020-08" db="EMBL/GenBank/DDBJ databases">
        <title>Functional genomics of gut bacteria from endangered species of beetles.</title>
        <authorList>
            <person name="Carlos-Shanley C."/>
        </authorList>
    </citation>
    <scope>NUCLEOTIDE SEQUENCE [LARGE SCALE GENOMIC DNA]</scope>
    <source>
        <strain evidence="5 6">S00123</strain>
    </source>
</reference>
<feature type="domain" description="Gfo/Idh/MocA-like oxidoreductase N-terminal" evidence="3">
    <location>
        <begin position="10"/>
        <end position="120"/>
    </location>
</feature>
<dbReference type="InterPro" id="IPR055170">
    <property type="entry name" value="GFO_IDH_MocA-like_dom"/>
</dbReference>